<dbReference type="AlphaFoldDB" id="A0AAV4PU31"/>
<evidence type="ECO:0000313" key="2">
    <source>
        <dbReference type="Proteomes" id="UP001054837"/>
    </source>
</evidence>
<keyword evidence="2" id="KW-1185">Reference proteome</keyword>
<reference evidence="1 2" key="1">
    <citation type="submission" date="2021-06" db="EMBL/GenBank/DDBJ databases">
        <title>Caerostris darwini draft genome.</title>
        <authorList>
            <person name="Kono N."/>
            <person name="Arakawa K."/>
        </authorList>
    </citation>
    <scope>NUCLEOTIDE SEQUENCE [LARGE SCALE GENOMIC DNA]</scope>
</reference>
<sequence>MKKSLLNYYNNSFLTDSLQSETIHSICNNPQIPQNSTTTKISKPRLSLLTRVSHLFLCAFTGKMACSRYWVNLPIVTWREVKSFSVRDRPQEEAAGRHLH</sequence>
<comment type="caution">
    <text evidence="1">The sequence shown here is derived from an EMBL/GenBank/DDBJ whole genome shotgun (WGS) entry which is preliminary data.</text>
</comment>
<organism evidence="1 2">
    <name type="scientific">Caerostris darwini</name>
    <dbReference type="NCBI Taxonomy" id="1538125"/>
    <lineage>
        <taxon>Eukaryota</taxon>
        <taxon>Metazoa</taxon>
        <taxon>Ecdysozoa</taxon>
        <taxon>Arthropoda</taxon>
        <taxon>Chelicerata</taxon>
        <taxon>Arachnida</taxon>
        <taxon>Araneae</taxon>
        <taxon>Araneomorphae</taxon>
        <taxon>Entelegynae</taxon>
        <taxon>Araneoidea</taxon>
        <taxon>Araneidae</taxon>
        <taxon>Caerostris</taxon>
    </lineage>
</organism>
<name>A0AAV4PU31_9ARAC</name>
<evidence type="ECO:0000313" key="1">
    <source>
        <dbReference type="EMBL" id="GIY01133.1"/>
    </source>
</evidence>
<gene>
    <name evidence="1" type="ORF">CDAR_91161</name>
</gene>
<accession>A0AAV4PU31</accession>
<proteinExistence type="predicted"/>
<dbReference type="Proteomes" id="UP001054837">
    <property type="component" value="Unassembled WGS sequence"/>
</dbReference>
<dbReference type="EMBL" id="BPLQ01003528">
    <property type="protein sequence ID" value="GIY01133.1"/>
    <property type="molecule type" value="Genomic_DNA"/>
</dbReference>
<protein>
    <submittedName>
        <fullName evidence="1">Uncharacterized protein</fullName>
    </submittedName>
</protein>